<feature type="compositionally biased region" description="Pro residues" evidence="2">
    <location>
        <begin position="449"/>
        <end position="459"/>
    </location>
</feature>
<proteinExistence type="predicted"/>
<dbReference type="AlphaFoldDB" id="A0AAD9M995"/>
<evidence type="ECO:0000256" key="2">
    <source>
        <dbReference type="SAM" id="MobiDB-lite"/>
    </source>
</evidence>
<dbReference type="Pfam" id="PF23155">
    <property type="entry name" value="DUF7053"/>
    <property type="match status" value="1"/>
</dbReference>
<comment type="caution">
    <text evidence="4">The sequence shown here is derived from an EMBL/GenBank/DDBJ whole genome shotgun (WGS) entry which is preliminary data.</text>
</comment>
<feature type="region of interest" description="Disordered" evidence="2">
    <location>
        <begin position="443"/>
        <end position="462"/>
    </location>
</feature>
<feature type="compositionally biased region" description="Basic and acidic residues" evidence="2">
    <location>
        <begin position="343"/>
        <end position="352"/>
    </location>
</feature>
<keyword evidence="1" id="KW-0175">Coiled coil</keyword>
<feature type="region of interest" description="Disordered" evidence="2">
    <location>
        <begin position="170"/>
        <end position="243"/>
    </location>
</feature>
<dbReference type="EMBL" id="JAQQPM010000001">
    <property type="protein sequence ID" value="KAK2066975.1"/>
    <property type="molecule type" value="Genomic_DNA"/>
</dbReference>
<keyword evidence="5" id="KW-1185">Reference proteome</keyword>
<sequence>MSKRTVFTTVTPLPAGISRAVVLDMLHNHEDMMDLNPLVKERHPIAPPQYAPPDEAQCAWYSLTDNISYLPGRLVTTDVTYTCAFHNMPDGLQTHCYAPAGLTIRDRWSVRGSLPGEPASGLYLREDVDMRCHIVMAALVKKTLRRSHAVLVERLATRAQSLELRAAAAGSSGNESAGSSVHSVSPGGWTPSSTSSCCSRSSSSSSSPPWRSNVDSGSSPGVRPASPPSPVVGKAKGDMAATPRITHRASIAGDAGLRQCCPYACASPTEMQEAEHRRHPLRRFLQPHKQRIRPTSFPVPPKPDLSGHGTESAMGADPFRDHRVPPRENVPMALRPGAWTQVDDAHQPDREQTSQPPPPRPRSVFSTSSLRPQPPYLEYIYQHTQRQQQQQQQQRQLQQRQSAIAALERVSAHLAIPEHPDYPQMSPYADDPRANPLVGIILTPMAPSRAPPPPPPPPAALRTRCVSSATLKTPSLVAEWA</sequence>
<gene>
    <name evidence="4" type="ORF">P8C59_000750</name>
</gene>
<name>A0AAD9M995_9PEZI</name>
<reference evidence="4" key="1">
    <citation type="journal article" date="2023" name="Mol. Plant Microbe Interact.">
        <title>Elucidating the Obligate Nature and Biological Capacity of an Invasive Fungal Corn Pathogen.</title>
        <authorList>
            <person name="MacCready J.S."/>
            <person name="Roggenkamp E.M."/>
            <person name="Gdanetz K."/>
            <person name="Chilvers M.I."/>
        </authorList>
    </citation>
    <scope>NUCLEOTIDE SEQUENCE</scope>
    <source>
        <strain evidence="4">PM02</strain>
    </source>
</reference>
<feature type="region of interest" description="Disordered" evidence="2">
    <location>
        <begin position="289"/>
        <end position="372"/>
    </location>
</feature>
<feature type="coiled-coil region" evidence="1">
    <location>
        <begin position="381"/>
        <end position="410"/>
    </location>
</feature>
<evidence type="ECO:0000313" key="5">
    <source>
        <dbReference type="Proteomes" id="UP001217918"/>
    </source>
</evidence>
<dbReference type="PANTHER" id="PTHR38117:SF2">
    <property type="entry name" value="NACHT AND WD40 DOMAIN PROTEIN"/>
    <property type="match status" value="1"/>
</dbReference>
<accession>A0AAD9M995</accession>
<evidence type="ECO:0000313" key="4">
    <source>
        <dbReference type="EMBL" id="KAK2066975.1"/>
    </source>
</evidence>
<organism evidence="4 5">
    <name type="scientific">Phyllachora maydis</name>
    <dbReference type="NCBI Taxonomy" id="1825666"/>
    <lineage>
        <taxon>Eukaryota</taxon>
        <taxon>Fungi</taxon>
        <taxon>Dikarya</taxon>
        <taxon>Ascomycota</taxon>
        <taxon>Pezizomycotina</taxon>
        <taxon>Sordariomycetes</taxon>
        <taxon>Sordariomycetidae</taxon>
        <taxon>Phyllachorales</taxon>
        <taxon>Phyllachoraceae</taxon>
        <taxon>Phyllachora</taxon>
    </lineage>
</organism>
<evidence type="ECO:0000256" key="1">
    <source>
        <dbReference type="SAM" id="Coils"/>
    </source>
</evidence>
<dbReference type="PANTHER" id="PTHR38117">
    <property type="entry name" value="NACHT AND WD40 DOMAIN PROTEIN"/>
    <property type="match status" value="1"/>
</dbReference>
<dbReference type="Proteomes" id="UP001217918">
    <property type="component" value="Unassembled WGS sequence"/>
</dbReference>
<evidence type="ECO:0000259" key="3">
    <source>
        <dbReference type="Pfam" id="PF23155"/>
    </source>
</evidence>
<feature type="compositionally biased region" description="Low complexity" evidence="2">
    <location>
        <begin position="170"/>
        <end position="212"/>
    </location>
</feature>
<feature type="domain" description="DUF7053" evidence="3">
    <location>
        <begin position="2"/>
        <end position="160"/>
    </location>
</feature>
<protein>
    <recommendedName>
        <fullName evidence="3">DUF7053 domain-containing protein</fullName>
    </recommendedName>
</protein>
<dbReference type="InterPro" id="IPR055481">
    <property type="entry name" value="DUF7053"/>
</dbReference>